<accession>X0T4E7</accession>
<reference evidence="1" key="1">
    <citation type="journal article" date="2014" name="Front. Microbiol.">
        <title>High frequency of phylogenetically diverse reductive dehalogenase-homologous genes in deep subseafloor sedimentary metagenomes.</title>
        <authorList>
            <person name="Kawai M."/>
            <person name="Futagami T."/>
            <person name="Toyoda A."/>
            <person name="Takaki Y."/>
            <person name="Nishi S."/>
            <person name="Hori S."/>
            <person name="Arai W."/>
            <person name="Tsubouchi T."/>
            <person name="Morono Y."/>
            <person name="Uchiyama I."/>
            <person name="Ito T."/>
            <person name="Fujiyama A."/>
            <person name="Inagaki F."/>
            <person name="Takami H."/>
        </authorList>
    </citation>
    <scope>NUCLEOTIDE SEQUENCE</scope>
    <source>
        <strain evidence="1">Expedition CK06-06</strain>
    </source>
</reference>
<dbReference type="EMBL" id="BARS01016570">
    <property type="protein sequence ID" value="GAF88373.1"/>
    <property type="molecule type" value="Genomic_DNA"/>
</dbReference>
<evidence type="ECO:0008006" key="2">
    <source>
        <dbReference type="Google" id="ProtNLM"/>
    </source>
</evidence>
<dbReference type="AlphaFoldDB" id="X0T4E7"/>
<dbReference type="Gene3D" id="3.40.50.300">
    <property type="entry name" value="P-loop containing nucleotide triphosphate hydrolases"/>
    <property type="match status" value="1"/>
</dbReference>
<gene>
    <name evidence="1" type="ORF">S01H1_27241</name>
</gene>
<dbReference type="SUPFAM" id="SSF53795">
    <property type="entry name" value="PEP carboxykinase-like"/>
    <property type="match status" value="1"/>
</dbReference>
<evidence type="ECO:0000313" key="1">
    <source>
        <dbReference type="EMBL" id="GAF88373.1"/>
    </source>
</evidence>
<organism evidence="1">
    <name type="scientific">marine sediment metagenome</name>
    <dbReference type="NCBI Taxonomy" id="412755"/>
    <lineage>
        <taxon>unclassified sequences</taxon>
        <taxon>metagenomes</taxon>
        <taxon>ecological metagenomes</taxon>
    </lineage>
</organism>
<sequence>THAIGVKDLDGRGLLFAGKSGCGKSTTARLWHKRSKAMVLNDDRIIVRKVRGKFLIYGSPWHGEFSDYLTSRIESASLEKLFFIHHSLKNTVRRISQKKAFSVLYPALFPTFWDKECLENIVSFCQNLIKSVPCYSLGFVGDKKIIEFVRKIE</sequence>
<proteinExistence type="predicted"/>
<feature type="non-terminal residue" evidence="1">
    <location>
        <position position="1"/>
    </location>
</feature>
<comment type="caution">
    <text evidence="1">The sequence shown here is derived from an EMBL/GenBank/DDBJ whole genome shotgun (WGS) entry which is preliminary data.</text>
</comment>
<dbReference type="InterPro" id="IPR027417">
    <property type="entry name" value="P-loop_NTPase"/>
</dbReference>
<name>X0T4E7_9ZZZZ</name>
<protein>
    <recommendedName>
        <fullName evidence="2">HPr kinase/phosphorylase C-terminal domain-containing protein</fullName>
    </recommendedName>
</protein>